<feature type="compositionally biased region" description="Polar residues" evidence="3">
    <location>
        <begin position="18"/>
        <end position="28"/>
    </location>
</feature>
<dbReference type="InterPro" id="IPR045180">
    <property type="entry name" value="La_dom_prot"/>
</dbReference>
<reference evidence="6" key="1">
    <citation type="journal article" date="2007" name="Plant Cell">
        <title>Dothideomycete-plant interactions illuminated by genome sequencing and EST analysis of the wheat pathogen Stagonospora nodorum.</title>
        <authorList>
            <person name="Hane J.K."/>
            <person name="Lowe R.G."/>
            <person name="Solomon P.S."/>
            <person name="Tan K.C."/>
            <person name="Schoch C.L."/>
            <person name="Spatafora J.W."/>
            <person name="Crous P.W."/>
            <person name="Kodira C."/>
            <person name="Birren B.W."/>
            <person name="Galagan J.E."/>
            <person name="Torriani S.F."/>
            <person name="McDonald B.A."/>
            <person name="Oliver R.P."/>
        </authorList>
    </citation>
    <scope>NUCLEOTIDE SEQUENCE [LARGE SCALE GENOMIC DNA]</scope>
    <source>
        <strain evidence="6">SN15 / ATCC MYA-4574 / FGSC 10173</strain>
    </source>
</reference>
<dbReference type="SUPFAM" id="SSF46785">
    <property type="entry name" value="Winged helix' DNA-binding domain"/>
    <property type="match status" value="1"/>
</dbReference>
<dbReference type="InterPro" id="IPR036390">
    <property type="entry name" value="WH_DNA-bd_sf"/>
</dbReference>
<dbReference type="InterPro" id="IPR036388">
    <property type="entry name" value="WH-like_DNA-bd_sf"/>
</dbReference>
<sequence>MAASTFSYAQAAKGMSTPVAQSKPTSGAATPAKEADSSIANGPADSVPSWADDAESESATEQPATARDAQPQTSASTAAPPAHSVETSNISSPDLGASASSASTVTKDDDVSSLPNASSESTWDNKSQASTSVDKSVEAVEKTSDKVKKGKSAPVVPLQEAPLPAVNIWKKRADDLKSKIQKPSFSPLPNGSVAAKKPESATNGGKFKSNDDDRTAHGRKDTRGENDAKKDSKAKSFDKDFKHASSTQPPPPKRDQESWPTPETVINEDRKKAQEKGEKEQKENISAASHGKHEWVKVPYTPSVVFNTPLPNATNPRRGGRPGGRGASQSGGRAATYGPNGAVQPEKDGSAPVMANGEHTRRERTEGGAPQDVSPKAKRTGSAASPTLKAQGPATTAEKPMKAAGNFVAEAEFRSRTSSSAPDANHQSHQNGPYPRQYPSRPHKPRRGDMSFGGERKKDGDVSPTKDNTFDERQNSTSTQTDAPGDSERRHFTYHDGPNGHQHKQGRYSSFTGGRERGRGGGRGGRGNYANGHISAQSASSFSLGPRSPTTFHPETSSFFTPGQGKYGRGNSRSQSMTNDPYRFAPYQGGPPVAPIQTYGMYDYGMMQPPMSAVPYTPYMDQYALMAMITTQVDYYFSVDNLLKDMYLRRKMDSQGFVSLEFIAGFNRIKHLSTDLELIKLVCQQSKVVQYRTGEDGQDRLRRREGWEQWVLTMADRDPVAQNDGPKELHQPPVPQPAGFDQSGAPQWPMSAVEPTGPIVSSASISPMNGYGHGSDQDKEIMNDSTTNGSVAKESNGVPNGHPVETSIKAVSPKLKPFHTRRL</sequence>
<feature type="region of interest" description="Disordered" evidence="3">
    <location>
        <begin position="719"/>
        <end position="823"/>
    </location>
</feature>
<dbReference type="SMART" id="SM00715">
    <property type="entry name" value="LA"/>
    <property type="match status" value="1"/>
</dbReference>
<dbReference type="Gene3D" id="1.10.10.10">
    <property type="entry name" value="Winged helix-like DNA-binding domain superfamily/Winged helix DNA-binding domain"/>
    <property type="match status" value="1"/>
</dbReference>
<evidence type="ECO:0000259" key="4">
    <source>
        <dbReference type="PROSITE" id="PS50961"/>
    </source>
</evidence>
<dbReference type="PANTHER" id="PTHR22792">
    <property type="entry name" value="LUPUS LA PROTEIN-RELATED"/>
    <property type="match status" value="1"/>
</dbReference>
<dbReference type="eggNOG" id="KOG2590">
    <property type="taxonomic scope" value="Eukaryota"/>
</dbReference>
<dbReference type="GO" id="GO:0003723">
    <property type="term" value="F:RNA binding"/>
    <property type="evidence" value="ECO:0000318"/>
    <property type="project" value="GO_Central"/>
</dbReference>
<feature type="compositionally biased region" description="Polar residues" evidence="3">
    <location>
        <begin position="113"/>
        <end position="134"/>
    </location>
</feature>
<feature type="compositionally biased region" description="Polar residues" evidence="3">
    <location>
        <begin position="304"/>
        <end position="315"/>
    </location>
</feature>
<feature type="compositionally biased region" description="Basic and acidic residues" evidence="3">
    <location>
        <begin position="719"/>
        <end position="730"/>
    </location>
</feature>
<feature type="region of interest" description="Disordered" evidence="3">
    <location>
        <begin position="1"/>
        <end position="533"/>
    </location>
</feature>
<evidence type="ECO:0000256" key="1">
    <source>
        <dbReference type="ARBA" id="ARBA00022884"/>
    </source>
</evidence>
<feature type="region of interest" description="Disordered" evidence="3">
    <location>
        <begin position="553"/>
        <end position="579"/>
    </location>
</feature>
<dbReference type="VEuPathDB" id="FungiDB:JI435_149800"/>
<accession>Q0TZH5</accession>
<dbReference type="GO" id="GO:0045727">
    <property type="term" value="P:positive regulation of translation"/>
    <property type="evidence" value="ECO:0000318"/>
    <property type="project" value="GO_Central"/>
</dbReference>
<dbReference type="KEGG" id="pno:SNOG_14980"/>
<gene>
    <name evidence="5" type="ORF">SNOG_14980</name>
</gene>
<dbReference type="EMBL" id="CH445359">
    <property type="protein sequence ID" value="EAT77523.2"/>
    <property type="molecule type" value="Genomic_DNA"/>
</dbReference>
<feature type="compositionally biased region" description="Polar residues" evidence="3">
    <location>
        <begin position="416"/>
        <end position="431"/>
    </location>
</feature>
<keyword evidence="1 2" id="KW-0694">RNA-binding</keyword>
<dbReference type="RefSeq" id="XP_001805144.1">
    <property type="nucleotide sequence ID" value="XM_001805092.1"/>
</dbReference>
<dbReference type="Proteomes" id="UP000001055">
    <property type="component" value="Unassembled WGS sequence"/>
</dbReference>
<dbReference type="STRING" id="321614.Q0TZH5"/>
<dbReference type="GeneID" id="5982072"/>
<dbReference type="PROSITE" id="PS50961">
    <property type="entry name" value="HTH_LA"/>
    <property type="match status" value="1"/>
</dbReference>
<evidence type="ECO:0000313" key="6">
    <source>
        <dbReference type="Proteomes" id="UP000001055"/>
    </source>
</evidence>
<evidence type="ECO:0000313" key="5">
    <source>
        <dbReference type="EMBL" id="EAT77523.2"/>
    </source>
</evidence>
<dbReference type="GO" id="GO:0005829">
    <property type="term" value="C:cytosol"/>
    <property type="evidence" value="ECO:0000318"/>
    <property type="project" value="GO_Central"/>
</dbReference>
<feature type="domain" description="HTH La-type RNA-binding" evidence="4">
    <location>
        <begin position="619"/>
        <end position="713"/>
    </location>
</feature>
<protein>
    <recommendedName>
        <fullName evidence="4">HTH La-type RNA-binding domain-containing protein</fullName>
    </recommendedName>
</protein>
<dbReference type="InParanoid" id="Q0TZH5"/>
<dbReference type="AlphaFoldDB" id="Q0TZH5"/>
<feature type="compositionally biased region" description="Basic and acidic residues" evidence="3">
    <location>
        <begin position="135"/>
        <end position="147"/>
    </location>
</feature>
<name>Q0TZH5_PHANO</name>
<evidence type="ECO:0000256" key="3">
    <source>
        <dbReference type="SAM" id="MobiDB-lite"/>
    </source>
</evidence>
<dbReference type="HOGENOM" id="CLU_005100_0_0_1"/>
<evidence type="ECO:0000256" key="2">
    <source>
        <dbReference type="PROSITE-ProRule" id="PRU00332"/>
    </source>
</evidence>
<feature type="compositionally biased region" description="Basic and acidic residues" evidence="3">
    <location>
        <begin position="208"/>
        <end position="243"/>
    </location>
</feature>
<feature type="compositionally biased region" description="Low complexity" evidence="3">
    <location>
        <begin position="69"/>
        <end position="82"/>
    </location>
</feature>
<dbReference type="InterPro" id="IPR006630">
    <property type="entry name" value="La_HTH"/>
</dbReference>
<organism evidence="5 6">
    <name type="scientific">Phaeosphaeria nodorum (strain SN15 / ATCC MYA-4574 / FGSC 10173)</name>
    <name type="common">Glume blotch fungus</name>
    <name type="synonym">Parastagonospora nodorum</name>
    <dbReference type="NCBI Taxonomy" id="321614"/>
    <lineage>
        <taxon>Eukaryota</taxon>
        <taxon>Fungi</taxon>
        <taxon>Dikarya</taxon>
        <taxon>Ascomycota</taxon>
        <taxon>Pezizomycotina</taxon>
        <taxon>Dothideomycetes</taxon>
        <taxon>Pleosporomycetidae</taxon>
        <taxon>Pleosporales</taxon>
        <taxon>Pleosporineae</taxon>
        <taxon>Phaeosphaeriaceae</taxon>
        <taxon>Parastagonospora</taxon>
    </lineage>
</organism>
<feature type="compositionally biased region" description="Basic and acidic residues" evidence="3">
    <location>
        <begin position="267"/>
        <end position="283"/>
    </location>
</feature>
<dbReference type="Pfam" id="PF05383">
    <property type="entry name" value="La"/>
    <property type="match status" value="1"/>
</dbReference>
<feature type="compositionally biased region" description="Polar residues" evidence="3">
    <location>
        <begin position="85"/>
        <end position="105"/>
    </location>
</feature>
<proteinExistence type="predicted"/>
<dbReference type="PANTHER" id="PTHR22792:SF132">
    <property type="entry name" value="LA-RELATED PROTEIN 1"/>
    <property type="match status" value="1"/>
</dbReference>
<dbReference type="CDD" id="cd07323">
    <property type="entry name" value="LAM"/>
    <property type="match status" value="1"/>
</dbReference>
<dbReference type="GO" id="GO:0010494">
    <property type="term" value="C:cytoplasmic stress granule"/>
    <property type="evidence" value="ECO:0000318"/>
    <property type="project" value="GO_Central"/>
</dbReference>